<feature type="region of interest" description="Disordered" evidence="2">
    <location>
        <begin position="124"/>
        <end position="190"/>
    </location>
</feature>
<gene>
    <name evidence="5" type="ORF">Poli38472_003885</name>
</gene>
<dbReference type="Pfam" id="PF06110">
    <property type="entry name" value="TXD17-like_Trx"/>
    <property type="match status" value="2"/>
</dbReference>
<name>A0A8K1FJI9_PYTOL</name>
<comment type="similarity">
    <text evidence="1">Belongs to the thioredoxin family.</text>
</comment>
<evidence type="ECO:0000256" key="1">
    <source>
        <dbReference type="ARBA" id="ARBA00008987"/>
    </source>
</evidence>
<feature type="compositionally biased region" description="Basic and acidic residues" evidence="2">
    <location>
        <begin position="151"/>
        <end position="161"/>
    </location>
</feature>
<evidence type="ECO:0000313" key="5">
    <source>
        <dbReference type="EMBL" id="TMW66120.1"/>
    </source>
</evidence>
<organism evidence="5 6">
    <name type="scientific">Pythium oligandrum</name>
    <name type="common">Mycoparasitic fungus</name>
    <dbReference type="NCBI Taxonomy" id="41045"/>
    <lineage>
        <taxon>Eukaryota</taxon>
        <taxon>Sar</taxon>
        <taxon>Stramenopiles</taxon>
        <taxon>Oomycota</taxon>
        <taxon>Peronosporomycetes</taxon>
        <taxon>Pythiales</taxon>
        <taxon>Pythiaceae</taxon>
        <taxon>Pythium</taxon>
    </lineage>
</organism>
<dbReference type="Gene3D" id="3.40.30.10">
    <property type="entry name" value="Glutaredoxin"/>
    <property type="match status" value="2"/>
</dbReference>
<dbReference type="InterPro" id="IPR010357">
    <property type="entry name" value="TXNDC17_dom"/>
</dbReference>
<dbReference type="GO" id="GO:0005829">
    <property type="term" value="C:cytosol"/>
    <property type="evidence" value="ECO:0007669"/>
    <property type="project" value="TreeGrafter"/>
</dbReference>
<keyword evidence="3" id="KW-0812">Transmembrane</keyword>
<dbReference type="GO" id="GO:0047134">
    <property type="term" value="F:protein-disulfide reductase [NAD(P)H] activity"/>
    <property type="evidence" value="ECO:0007669"/>
    <property type="project" value="InterPro"/>
</dbReference>
<proteinExistence type="inferred from homology"/>
<reference evidence="5" key="1">
    <citation type="submission" date="2019-03" db="EMBL/GenBank/DDBJ databases">
        <title>Long read genome sequence of the mycoparasitic Pythium oligandrum ATCC 38472 isolated from sugarbeet rhizosphere.</title>
        <authorList>
            <person name="Gaulin E."/>
        </authorList>
    </citation>
    <scope>NUCLEOTIDE SEQUENCE</scope>
    <source>
        <strain evidence="5">ATCC 38472_TT</strain>
    </source>
</reference>
<dbReference type="InterPro" id="IPR045108">
    <property type="entry name" value="TXNDC17-like"/>
</dbReference>
<dbReference type="OrthoDB" id="78947at2759"/>
<dbReference type="Proteomes" id="UP000794436">
    <property type="component" value="Unassembled WGS sequence"/>
</dbReference>
<feature type="domain" description="Thioredoxin" evidence="4">
    <location>
        <begin position="397"/>
        <end position="496"/>
    </location>
</feature>
<keyword evidence="3" id="KW-1133">Transmembrane helix</keyword>
<comment type="caution">
    <text evidence="5">The sequence shown here is derived from an EMBL/GenBank/DDBJ whole genome shotgun (WGS) entry which is preliminary data.</text>
</comment>
<evidence type="ECO:0000256" key="2">
    <source>
        <dbReference type="SAM" id="MobiDB-lite"/>
    </source>
</evidence>
<feature type="domain" description="Thioredoxin" evidence="4">
    <location>
        <begin position="252"/>
        <end position="350"/>
    </location>
</feature>
<protein>
    <recommendedName>
        <fullName evidence="4">Thioredoxin domain-containing protein</fullName>
    </recommendedName>
</protein>
<feature type="transmembrane region" description="Helical" evidence="3">
    <location>
        <begin position="21"/>
        <end position="42"/>
    </location>
</feature>
<dbReference type="PANTHER" id="PTHR12452">
    <property type="entry name" value="42-9-9 PROTEIN-RELATED"/>
    <property type="match status" value="1"/>
</dbReference>
<dbReference type="PANTHER" id="PTHR12452:SF0">
    <property type="entry name" value="THIOREDOXIN DOMAIN-CONTAINING PROTEIN 17"/>
    <property type="match status" value="1"/>
</dbReference>
<dbReference type="EMBL" id="SPLM01000036">
    <property type="protein sequence ID" value="TMW66120.1"/>
    <property type="molecule type" value="Genomic_DNA"/>
</dbReference>
<evidence type="ECO:0000259" key="4">
    <source>
        <dbReference type="Pfam" id="PF06110"/>
    </source>
</evidence>
<evidence type="ECO:0000313" key="6">
    <source>
        <dbReference type="Proteomes" id="UP000794436"/>
    </source>
</evidence>
<dbReference type="AlphaFoldDB" id="A0A8K1FJI9"/>
<sequence>MGQQRRDRRGKRAHGGGIRSLWLPLLGGIFFIYCIFLVRVQLYTSTTSSAANAIGGREMREADDMFTSAPVAVAKAMRSEKELLDPPKRLGQVARVTPEPAIHVGAMNKQTTTPPTLAALESEDNNAAQPVVPKRPMQPIDGNDPQPVVPKRPEQPVKDDAAQPPVVAKANEDNGAQPPVAAKRPLQPPLIQPVAEKATLKPEEAPKPAEADVAREAPTQETAVDVPIPTTQVVAQGKQPLSFADRHETLAGYDETIEYLASYQATPGESLFLFFTCSDSKFKPSDWDPECGQSAKVIYDVFAKSPSTNRLVTVLAGSEYFWTHKNPFRDDRDLRIKSLPTLLKWHGKSGETSGMLFSESLLDEPFLRYLFKNADRPDQFLNPAAMVETKEIITVQTREEYDHALEEYKQEAAPRRPLYLYFVSGRIADNNRPWCPYCRYSELPMEYSFYAFAPPNALLIRVEVTPSYQEWKQPNAYNQDPALGPLRGVPGFFSTKLDEQTKTYTFERYYERFDRLPSLRHLFLDLVPK</sequence>
<keyword evidence="3" id="KW-0472">Membrane</keyword>
<accession>A0A8K1FJI9</accession>
<keyword evidence="6" id="KW-1185">Reference proteome</keyword>
<evidence type="ECO:0000256" key="3">
    <source>
        <dbReference type="SAM" id="Phobius"/>
    </source>
</evidence>